<evidence type="ECO:0000256" key="1">
    <source>
        <dbReference type="SAM" id="MobiDB-lite"/>
    </source>
</evidence>
<evidence type="ECO:0000313" key="3">
    <source>
        <dbReference type="EMBL" id="RUS84330.1"/>
    </source>
</evidence>
<feature type="region of interest" description="Disordered" evidence="1">
    <location>
        <begin position="181"/>
        <end position="213"/>
    </location>
</feature>
<name>A0A3S1HQU1_ELYCH</name>
<dbReference type="AlphaFoldDB" id="A0A3S1HQU1"/>
<sequence>MDVLWSGGDGWIPPDFVEHSRLHKWTMSSKRKNTPTKLPKEDIDEQEEDHIHTDFALDHVTSDRGAFQVDGWGNSGYHSNATNTNSGDCFSLPNAPSASIAGTSADAPNRVLSQSQNGGDPERNNSAEKLSFSERQTNGCINNSFEDAGETTETQTENKPSKSFGLISGETLELDEPQLEAGTCLSGTGTSGSSPGTNSPLSASSVLPQQKRSMESVIRRLNSKASDSFGVGGGFSSVSEISVGDDPVTSTGESMTLTPAGGSDLDPATLTPGEENPPVMDTVQAVLAGEATLSEKERQISEMIHHLQNIKENLSKQKPTCQSPTAGSAKTRQVITLILFGIPGKFLAVVALAYLASSAFAASRRRRSGHSRRAWGLQMWIPGLGAPLGWRYPDTRSRLPTRQAAKEEKPRQNV</sequence>
<gene>
    <name evidence="3" type="ORF">EGW08_007924</name>
</gene>
<keyword evidence="2" id="KW-0812">Transmembrane</keyword>
<keyword evidence="4" id="KW-1185">Reference proteome</keyword>
<keyword evidence="2" id="KW-1133">Transmembrane helix</keyword>
<evidence type="ECO:0000313" key="4">
    <source>
        <dbReference type="Proteomes" id="UP000271974"/>
    </source>
</evidence>
<reference evidence="3 4" key="1">
    <citation type="submission" date="2019-01" db="EMBL/GenBank/DDBJ databases">
        <title>A draft genome assembly of the solar-powered sea slug Elysia chlorotica.</title>
        <authorList>
            <person name="Cai H."/>
            <person name="Li Q."/>
            <person name="Fang X."/>
            <person name="Li J."/>
            <person name="Curtis N.E."/>
            <person name="Altenburger A."/>
            <person name="Shibata T."/>
            <person name="Feng M."/>
            <person name="Maeda T."/>
            <person name="Schwartz J.A."/>
            <person name="Shigenobu S."/>
            <person name="Lundholm N."/>
            <person name="Nishiyama T."/>
            <person name="Yang H."/>
            <person name="Hasebe M."/>
            <person name="Li S."/>
            <person name="Pierce S.K."/>
            <person name="Wang J."/>
        </authorList>
    </citation>
    <scope>NUCLEOTIDE SEQUENCE [LARGE SCALE GENOMIC DNA]</scope>
    <source>
        <strain evidence="3">EC2010</strain>
        <tissue evidence="3">Whole organism of an adult</tissue>
    </source>
</reference>
<feature type="region of interest" description="Disordered" evidence="1">
    <location>
        <begin position="240"/>
        <end position="266"/>
    </location>
</feature>
<keyword evidence="2" id="KW-0472">Membrane</keyword>
<protein>
    <submittedName>
        <fullName evidence="3">Uncharacterized protein</fullName>
    </submittedName>
</protein>
<proteinExistence type="predicted"/>
<comment type="caution">
    <text evidence="3">The sequence shown here is derived from an EMBL/GenBank/DDBJ whole genome shotgun (WGS) entry which is preliminary data.</text>
</comment>
<feature type="transmembrane region" description="Helical" evidence="2">
    <location>
        <begin position="337"/>
        <end position="363"/>
    </location>
</feature>
<dbReference type="OrthoDB" id="6160426at2759"/>
<feature type="region of interest" description="Disordered" evidence="1">
    <location>
        <begin position="109"/>
        <end position="164"/>
    </location>
</feature>
<dbReference type="EMBL" id="RQTK01000209">
    <property type="protein sequence ID" value="RUS84330.1"/>
    <property type="molecule type" value="Genomic_DNA"/>
</dbReference>
<feature type="compositionally biased region" description="Low complexity" evidence="1">
    <location>
        <begin position="182"/>
        <end position="202"/>
    </location>
</feature>
<dbReference type="Proteomes" id="UP000271974">
    <property type="component" value="Unassembled WGS sequence"/>
</dbReference>
<feature type="compositionally biased region" description="Polar residues" evidence="1">
    <location>
        <begin position="133"/>
        <end position="158"/>
    </location>
</feature>
<accession>A0A3S1HQU1</accession>
<evidence type="ECO:0000256" key="2">
    <source>
        <dbReference type="SAM" id="Phobius"/>
    </source>
</evidence>
<organism evidence="3 4">
    <name type="scientific">Elysia chlorotica</name>
    <name type="common">Eastern emerald elysia</name>
    <name type="synonym">Sea slug</name>
    <dbReference type="NCBI Taxonomy" id="188477"/>
    <lineage>
        <taxon>Eukaryota</taxon>
        <taxon>Metazoa</taxon>
        <taxon>Spiralia</taxon>
        <taxon>Lophotrochozoa</taxon>
        <taxon>Mollusca</taxon>
        <taxon>Gastropoda</taxon>
        <taxon>Heterobranchia</taxon>
        <taxon>Euthyneura</taxon>
        <taxon>Panpulmonata</taxon>
        <taxon>Sacoglossa</taxon>
        <taxon>Placobranchoidea</taxon>
        <taxon>Plakobranchidae</taxon>
        <taxon>Elysia</taxon>
    </lineage>
</organism>
<feature type="compositionally biased region" description="Polar residues" evidence="1">
    <location>
        <begin position="248"/>
        <end position="257"/>
    </location>
</feature>